<name>A0A428MPW2_9BACT</name>
<comment type="caution">
    <text evidence="2">The sequence shown here is derived from an EMBL/GenBank/DDBJ whole genome shotgun (WGS) entry which is preliminary data.</text>
</comment>
<proteinExistence type="predicted"/>
<dbReference type="AlphaFoldDB" id="A0A428MPW2"/>
<evidence type="ECO:0000313" key="2">
    <source>
        <dbReference type="EMBL" id="RSL18944.1"/>
    </source>
</evidence>
<dbReference type="Proteomes" id="UP000269669">
    <property type="component" value="Unassembled WGS sequence"/>
</dbReference>
<evidence type="ECO:0008006" key="4">
    <source>
        <dbReference type="Google" id="ProtNLM"/>
    </source>
</evidence>
<reference evidence="2 3" key="1">
    <citation type="submission" date="2018-12" db="EMBL/GenBank/DDBJ databases">
        <title>Sequencing of bacterial isolates from soil warming experiment in Harvard Forest, Massachusetts, USA.</title>
        <authorList>
            <person name="Deangelis K."/>
        </authorList>
    </citation>
    <scope>NUCLEOTIDE SEQUENCE [LARGE SCALE GENOMIC DNA]</scope>
    <source>
        <strain evidence="2 3">EB153</strain>
    </source>
</reference>
<feature type="region of interest" description="Disordered" evidence="1">
    <location>
        <begin position="95"/>
        <end position="118"/>
    </location>
</feature>
<accession>A0A428MPW2</accession>
<keyword evidence="3" id="KW-1185">Reference proteome</keyword>
<dbReference type="EMBL" id="RSDW01000001">
    <property type="protein sequence ID" value="RSL18944.1"/>
    <property type="molecule type" value="Genomic_DNA"/>
</dbReference>
<evidence type="ECO:0000256" key="1">
    <source>
        <dbReference type="SAM" id="MobiDB-lite"/>
    </source>
</evidence>
<evidence type="ECO:0000313" key="3">
    <source>
        <dbReference type="Proteomes" id="UP000269669"/>
    </source>
</evidence>
<gene>
    <name evidence="2" type="ORF">EDE15_4554</name>
</gene>
<organism evidence="2 3">
    <name type="scientific">Edaphobacter aggregans</name>
    <dbReference type="NCBI Taxonomy" id="570835"/>
    <lineage>
        <taxon>Bacteria</taxon>
        <taxon>Pseudomonadati</taxon>
        <taxon>Acidobacteriota</taxon>
        <taxon>Terriglobia</taxon>
        <taxon>Terriglobales</taxon>
        <taxon>Acidobacteriaceae</taxon>
        <taxon>Edaphobacter</taxon>
    </lineage>
</organism>
<sequence>MWLPVVSTKLSVIPMARLTLRRPVYSDSNLVVLVRSSGNCRVEGAALLFCAVVVCLGHLYHSLTMKLDYRLSLVALLLCAVLHLLRAQAPTGPATPPPAVPAWAQPGSPTHTQVAPPLDFHRPTKSFDTPVGIFEGQSDIGGPLLPGSASYDAATKTYTINSAGYNVWYTRDEFRYLWKKMSGDVSLAADISFPDPNGYGDRKAFVIIRQSLDDDSKEAMVALHGAGMVHLAQRPEKSTRVKDMEFRMGSRGRPGGASPDSLVVIVPKRIGIEKRGDSFAVFMSLDGEPMHQFGPPIQLHLDEPFYVGIGFCSHQPDKSDTAILSNVVLENSAGKVR</sequence>
<protein>
    <recommendedName>
        <fullName evidence="4">Biopolymer transporter Tol</fullName>
    </recommendedName>
</protein>